<organism evidence="1 2">
    <name type="scientific">Alteromonas genovensis</name>
    <dbReference type="NCBI Taxonomy" id="471225"/>
    <lineage>
        <taxon>Bacteria</taxon>
        <taxon>Pseudomonadati</taxon>
        <taxon>Pseudomonadota</taxon>
        <taxon>Gammaproteobacteria</taxon>
        <taxon>Alteromonadales</taxon>
        <taxon>Alteromonadaceae</taxon>
        <taxon>Alteromonas/Salinimonas group</taxon>
        <taxon>Alteromonas</taxon>
    </lineage>
</organism>
<dbReference type="Proteomes" id="UP000471381">
    <property type="component" value="Unassembled WGS sequence"/>
</dbReference>
<name>A0A6N9TCA5_9ALTE</name>
<dbReference type="PROSITE" id="PS51257">
    <property type="entry name" value="PROKAR_LIPOPROTEIN"/>
    <property type="match status" value="1"/>
</dbReference>
<dbReference type="RefSeq" id="WP_163105345.1">
    <property type="nucleotide sequence ID" value="NZ_JAAAWO010000002.1"/>
</dbReference>
<reference evidence="1 2" key="1">
    <citation type="submission" date="2020-01" db="EMBL/GenBank/DDBJ databases">
        <title>Genomes of bacteria type strains.</title>
        <authorList>
            <person name="Chen J."/>
            <person name="Zhu S."/>
            <person name="Yang J."/>
        </authorList>
    </citation>
    <scope>NUCLEOTIDE SEQUENCE [LARGE SCALE GENOMIC DNA]</scope>
    <source>
        <strain evidence="1 2">LMG 24078</strain>
    </source>
</reference>
<protein>
    <submittedName>
        <fullName evidence="1">Uncharacterized protein</fullName>
    </submittedName>
</protein>
<proteinExistence type="predicted"/>
<evidence type="ECO:0000313" key="2">
    <source>
        <dbReference type="Proteomes" id="UP000471381"/>
    </source>
</evidence>
<keyword evidence="2" id="KW-1185">Reference proteome</keyword>
<accession>A0A6N9TCA5</accession>
<comment type="caution">
    <text evidence="1">The sequence shown here is derived from an EMBL/GenBank/DDBJ whole genome shotgun (WGS) entry which is preliminary data.</text>
</comment>
<gene>
    <name evidence="1" type="ORF">GTQ48_04455</name>
</gene>
<dbReference type="AlphaFoldDB" id="A0A6N9TCA5"/>
<dbReference type="EMBL" id="JAAAWO010000002">
    <property type="protein sequence ID" value="NDW14781.1"/>
    <property type="molecule type" value="Genomic_DNA"/>
</dbReference>
<evidence type="ECO:0000313" key="1">
    <source>
        <dbReference type="EMBL" id="NDW14781.1"/>
    </source>
</evidence>
<sequence>MRLLVFVFTLTLAACGARPNEDFIDIEAIQSLEQGVDHDLPLIAQAYSIKSSELCEKEGGTWKQNGSKQSTICVLPAIDAGNVCSDSSQCTVACVAKSDNVTAGTNVEGMCLESTDLFNCPIYVSKGVAEQSMCAN</sequence>